<proteinExistence type="predicted"/>
<dbReference type="AlphaFoldDB" id="A0A7S4BA33"/>
<accession>A0A7S4BA33</accession>
<reference evidence="2" key="1">
    <citation type="submission" date="2021-01" db="EMBL/GenBank/DDBJ databases">
        <authorList>
            <person name="Corre E."/>
            <person name="Pelletier E."/>
            <person name="Niang G."/>
            <person name="Scheremetjew M."/>
            <person name="Finn R."/>
            <person name="Kale V."/>
            <person name="Holt S."/>
            <person name="Cochrane G."/>
            <person name="Meng A."/>
            <person name="Brown T."/>
            <person name="Cohen L."/>
        </authorList>
    </citation>
    <scope>NUCLEOTIDE SEQUENCE</scope>
    <source>
        <strain evidence="2">CCMP645</strain>
    </source>
</reference>
<dbReference type="EMBL" id="HBIZ01017676">
    <property type="protein sequence ID" value="CAE0758426.1"/>
    <property type="molecule type" value="Transcribed_RNA"/>
</dbReference>
<evidence type="ECO:0000256" key="1">
    <source>
        <dbReference type="SAM" id="MobiDB-lite"/>
    </source>
</evidence>
<organism evidence="2">
    <name type="scientific">Chrysotila carterae</name>
    <name type="common">Marine alga</name>
    <name type="synonym">Syracosphaera carterae</name>
    <dbReference type="NCBI Taxonomy" id="13221"/>
    <lineage>
        <taxon>Eukaryota</taxon>
        <taxon>Haptista</taxon>
        <taxon>Haptophyta</taxon>
        <taxon>Prymnesiophyceae</taxon>
        <taxon>Isochrysidales</taxon>
        <taxon>Isochrysidaceae</taxon>
        <taxon>Chrysotila</taxon>
    </lineage>
</organism>
<sequence length="117" mass="12300">MHSKHRDGGSAAQPFFSHPALLDSALRRHGTDVGCGPVLSALDSIAHYVNPAHRGAAEQCTELLGWTGLPVSNWWRSENAGLAEAAPANESAGTADEEQGTVIVARTNDNAGESERV</sequence>
<protein>
    <submittedName>
        <fullName evidence="2">Uncharacterized protein</fullName>
    </submittedName>
</protein>
<name>A0A7S4BA33_CHRCT</name>
<gene>
    <name evidence="2" type="ORF">PCAR00345_LOCUS11020</name>
</gene>
<evidence type="ECO:0000313" key="2">
    <source>
        <dbReference type="EMBL" id="CAE0758426.1"/>
    </source>
</evidence>
<feature type="region of interest" description="Disordered" evidence="1">
    <location>
        <begin position="84"/>
        <end position="117"/>
    </location>
</feature>